<dbReference type="GO" id="GO:0016705">
    <property type="term" value="F:oxidoreductase activity, acting on paired donors, with incorporation or reduction of molecular oxygen"/>
    <property type="evidence" value="ECO:0007669"/>
    <property type="project" value="InterPro"/>
</dbReference>
<dbReference type="GO" id="GO:0020037">
    <property type="term" value="F:heme binding"/>
    <property type="evidence" value="ECO:0007669"/>
    <property type="project" value="InterPro"/>
</dbReference>
<proteinExistence type="inferred from homology"/>
<evidence type="ECO:0000256" key="7">
    <source>
        <dbReference type="PIRSR" id="PIRSR602401-1"/>
    </source>
</evidence>
<keyword evidence="6" id="KW-0503">Monooxygenase</keyword>
<dbReference type="PRINTS" id="PR00463">
    <property type="entry name" value="EP450I"/>
</dbReference>
<keyword evidence="9" id="KW-1185">Reference proteome</keyword>
<comment type="similarity">
    <text evidence="1">Belongs to the cytochrome P450 family.</text>
</comment>
<dbReference type="GO" id="GO:0005506">
    <property type="term" value="F:iron ion binding"/>
    <property type="evidence" value="ECO:0007669"/>
    <property type="project" value="InterPro"/>
</dbReference>
<evidence type="ECO:0000313" key="9">
    <source>
        <dbReference type="Proteomes" id="UP001281410"/>
    </source>
</evidence>
<dbReference type="InterPro" id="IPR002401">
    <property type="entry name" value="Cyt_P450_E_grp-I"/>
</dbReference>
<comment type="caution">
    <text evidence="8">The sequence shown here is derived from an EMBL/GenBank/DDBJ whole genome shotgun (WGS) entry which is preliminary data.</text>
</comment>
<reference evidence="8" key="1">
    <citation type="journal article" date="2023" name="Plant J.">
        <title>Genome sequences and population genomics provide insights into the demographic history, inbreeding, and mutation load of two 'living fossil' tree species of Dipteronia.</title>
        <authorList>
            <person name="Feng Y."/>
            <person name="Comes H.P."/>
            <person name="Chen J."/>
            <person name="Zhu S."/>
            <person name="Lu R."/>
            <person name="Zhang X."/>
            <person name="Li P."/>
            <person name="Qiu J."/>
            <person name="Olsen K.M."/>
            <person name="Qiu Y."/>
        </authorList>
    </citation>
    <scope>NUCLEOTIDE SEQUENCE</scope>
    <source>
        <strain evidence="8">NBL</strain>
    </source>
</reference>
<evidence type="ECO:0000256" key="6">
    <source>
        <dbReference type="ARBA" id="ARBA00023033"/>
    </source>
</evidence>
<dbReference type="InterPro" id="IPR036396">
    <property type="entry name" value="Cyt_P450_sf"/>
</dbReference>
<keyword evidence="5 7" id="KW-0408">Iron</keyword>
<dbReference type="Gene3D" id="1.10.630.10">
    <property type="entry name" value="Cytochrome P450"/>
    <property type="match status" value="2"/>
</dbReference>
<name>A0AAE0EJE8_9ROSI</name>
<protein>
    <recommendedName>
        <fullName evidence="10">Cytochrome P450</fullName>
    </recommendedName>
</protein>
<organism evidence="8 9">
    <name type="scientific">Dipteronia sinensis</name>
    <dbReference type="NCBI Taxonomy" id="43782"/>
    <lineage>
        <taxon>Eukaryota</taxon>
        <taxon>Viridiplantae</taxon>
        <taxon>Streptophyta</taxon>
        <taxon>Embryophyta</taxon>
        <taxon>Tracheophyta</taxon>
        <taxon>Spermatophyta</taxon>
        <taxon>Magnoliopsida</taxon>
        <taxon>eudicotyledons</taxon>
        <taxon>Gunneridae</taxon>
        <taxon>Pentapetalae</taxon>
        <taxon>rosids</taxon>
        <taxon>malvids</taxon>
        <taxon>Sapindales</taxon>
        <taxon>Sapindaceae</taxon>
        <taxon>Hippocastanoideae</taxon>
        <taxon>Acereae</taxon>
        <taxon>Dipteronia</taxon>
    </lineage>
</organism>
<keyword evidence="4" id="KW-0560">Oxidoreductase</keyword>
<dbReference type="GO" id="GO:0004497">
    <property type="term" value="F:monooxygenase activity"/>
    <property type="evidence" value="ECO:0007669"/>
    <property type="project" value="UniProtKB-KW"/>
</dbReference>
<gene>
    <name evidence="8" type="ORF">Dsin_002589</name>
</gene>
<dbReference type="AlphaFoldDB" id="A0AAE0EJE8"/>
<evidence type="ECO:0000256" key="1">
    <source>
        <dbReference type="ARBA" id="ARBA00010617"/>
    </source>
</evidence>
<dbReference type="Pfam" id="PF00067">
    <property type="entry name" value="p450"/>
    <property type="match status" value="2"/>
</dbReference>
<accession>A0AAE0EJE8</accession>
<dbReference type="PANTHER" id="PTHR47947">
    <property type="entry name" value="CYTOCHROME P450 82C3-RELATED"/>
    <property type="match status" value="1"/>
</dbReference>
<keyword evidence="3 7" id="KW-0479">Metal-binding</keyword>
<evidence type="ECO:0000256" key="2">
    <source>
        <dbReference type="ARBA" id="ARBA00022617"/>
    </source>
</evidence>
<dbReference type="SUPFAM" id="SSF48264">
    <property type="entry name" value="Cytochrome P450"/>
    <property type="match status" value="1"/>
</dbReference>
<dbReference type="Proteomes" id="UP001281410">
    <property type="component" value="Unassembled WGS sequence"/>
</dbReference>
<evidence type="ECO:0008006" key="10">
    <source>
        <dbReference type="Google" id="ProtNLM"/>
    </source>
</evidence>
<evidence type="ECO:0000256" key="3">
    <source>
        <dbReference type="ARBA" id="ARBA00022723"/>
    </source>
</evidence>
<dbReference type="InterPro" id="IPR050651">
    <property type="entry name" value="Plant_Cytochrome_P450_Monoox"/>
</dbReference>
<feature type="binding site" description="axial binding residue" evidence="7">
    <location>
        <position position="382"/>
    </location>
    <ligand>
        <name>heme</name>
        <dbReference type="ChEBI" id="CHEBI:30413"/>
    </ligand>
    <ligandPart>
        <name>Fe</name>
        <dbReference type="ChEBI" id="CHEBI:18248"/>
    </ligandPart>
</feature>
<dbReference type="InterPro" id="IPR001128">
    <property type="entry name" value="Cyt_P450"/>
</dbReference>
<dbReference type="GO" id="GO:0046246">
    <property type="term" value="P:terpene biosynthetic process"/>
    <property type="evidence" value="ECO:0007669"/>
    <property type="project" value="TreeGrafter"/>
</dbReference>
<dbReference type="PANTHER" id="PTHR47947:SF8">
    <property type="entry name" value="CYTOCHROME P450 82C4-LIKE"/>
    <property type="match status" value="1"/>
</dbReference>
<evidence type="ECO:0000313" key="8">
    <source>
        <dbReference type="EMBL" id="KAK3230708.1"/>
    </source>
</evidence>
<keyword evidence="2 7" id="KW-0349">Heme</keyword>
<dbReference type="EMBL" id="JANJYJ010000001">
    <property type="protein sequence ID" value="KAK3230708.1"/>
    <property type="molecule type" value="Genomic_DNA"/>
</dbReference>
<evidence type="ECO:0000256" key="5">
    <source>
        <dbReference type="ARBA" id="ARBA00023004"/>
    </source>
</evidence>
<sequence>MSLLFFSVENSEPYLTLEAKVMCGVIQKNLPIVGHLPALGSNEPLHRTLGAMADKYGKVFLIRLGIHLALVISSWKWQKKVSPPTTRSSLHVKSLAVKLMGYDHLMLGFASQGPYWHDVRKLATVELLSNHRLELLQHVHDMETNSFIKELYAECIKNGGLVAVAMKERFEALGMNIAKLIAVGLVLVSDTVPFLGWLDVVNGYISKMKKTARELDFVLRNWVDEHRQRRLNRKINEEQDYIHVMLSTMDDGKISAQDANTVIKANCLDQLNLHVGKQRQVDESGIKNLIYLQAIVKDTLGLYPAVPLSAPRESMEDCTVTGFHIPAGTHLFVNLWKLDRDPSIWLNPSEFIPERFLNDHANLDARGLHFENLPFISGRRKCPGISFELQELHLTLAQLLHAFELGTVSDTIVDMSEGPGLTVPKATPLEVILTPRLPSMLYDFNKQKE</sequence>
<comment type="cofactor">
    <cofactor evidence="7">
        <name>heme</name>
        <dbReference type="ChEBI" id="CHEBI:30413"/>
    </cofactor>
</comment>
<evidence type="ECO:0000256" key="4">
    <source>
        <dbReference type="ARBA" id="ARBA00023002"/>
    </source>
</evidence>